<dbReference type="Pfam" id="PF13930">
    <property type="entry name" value="Endonuclea_NS_2"/>
    <property type="match status" value="1"/>
</dbReference>
<evidence type="ECO:0000256" key="4">
    <source>
        <dbReference type="RuleBase" id="RU000489"/>
    </source>
</evidence>
<dbReference type="Gene3D" id="3.10.50.10">
    <property type="match status" value="1"/>
</dbReference>
<dbReference type="InterPro" id="IPR029070">
    <property type="entry name" value="Chitinase_insertion_sf"/>
</dbReference>
<evidence type="ECO:0000256" key="5">
    <source>
        <dbReference type="SAM" id="SignalP"/>
    </source>
</evidence>
<keyword evidence="3 4" id="KW-0326">Glycosidase</keyword>
<dbReference type="InParanoid" id="A0A5N4A0B2"/>
<gene>
    <name evidence="7" type="ORF">PPYR_15658</name>
</gene>
<dbReference type="PANTHER" id="PTHR11177">
    <property type="entry name" value="CHITINASE"/>
    <property type="match status" value="1"/>
</dbReference>
<dbReference type="EMBL" id="VVIM01000810">
    <property type="protein sequence ID" value="KAB0790753.1"/>
    <property type="molecule type" value="Genomic_DNA"/>
</dbReference>
<sequence>MNKVIILVALFKTISPCQDLWSNKCVKGEDCCSGFCDRPESWEFGVCKEQLAGKATCHDDWYNKCQDDSSCCSGFCDNPNKFEFGVCKPKQPSVSTGGEKSCQDINFNKCKINQDCCSGFCDKPESWEFGVCKVKLPDKAVTNTCHEDWYNKCKDNSACCSDFCDKPATFEFGVCKPNESKTQLNQSCHGNYFNKCQIDLDCCSEFCERPESWEFGVCKEPECHNDWYNKCQANSTCCSKYCDKPDKFEFGVCKPNSTGIQRDKTGNEICKPLYYNECYEDSECCSQYCDKGPRQDWKLGVCKNKTSQFNNLSGNGTCHKLWYNGCTNSTRCCSGHCYFGENTNWEYGVCKWPDLHKDKIKLAKDGDSAQCMPLWANKCQNNVDCCSGYCYKGEKGDWQFGLCKNIQMIVHYQLETNKSTTCNKHEGDSCMGNLDCCTGICDTSTKNTTGQGVCKTNEFYFIISLDDKPNAAGNIDQTARCFPLYTTGCSLDKDCCAEGEAYCDRGPDGDWKAGVCRPHSYRLFNDSAKETKVCFEDWYEYCLKDTECCSGWCYKDPTWSYGACFPNKTPRSYSTTTTKSLTRTKRSSKQKSLMVCYIGTWANYKPDKGKFTIEDIDASLCTHLVYGFAKLEKFEIAAFDPWLDLSKNETGGGLDAYARFNKLKKSGVKTIVAIGGWNEGSEKYSLMASTAASRMEFARSVLKFLQKHGFDGIDIDWEFPSTRGGQPQDQSTFSKLLSALSTTIRPHGFSLSVAVSANPRTVETGYDVPTISSLVDFISIMSYDYHGAFDDITGHNAPLFGRPDDEDKTFNVNYGVRFWLAKGAPASKLVMGFPLYGRAITLKDGNNGVGAAVRGPGEPGKYSGEPGAIYYREICEMTKNDKDWDIRWDSTSIVPYMTKGDQWITYDNTASLKYKAIYAQKLGLAGAMVWSMESDDFNDECGEGKNPLMKTIVETMNNPIDQYLEPEKPKEEEKKCPKSGIDSVPILSQLKSLFQAASGDSKCAKETQENFVRTAPIISQVTSLVQTVGGNPEEAKKTQMMFLKHLEEQVDGTPVLGHIKGGIHLGLGDKEKGEQVLKDATRPLAVVGGGIAGAVAGGPAGAVAGGVAAGAAYDGLVTGIDSAVKGKYTAYGSLDSIPKVFKGEASPGELFDTLAGVVGDGLSGLGGKGLVGGKKPAGKGGEGGKGGRILCRRRRQASGGCQWDNTFNNIPNRHNMNNVQMFNAAQVRPSPGLALVTHRDPTGRQALRQVQVNPNANNRVEYVQAHITKNNLRKGTGTNQATRDFTKLMGNNDPRFANDDAGHIIAKNLGGPGDQPNNIYPQTALLNQGDWKGIEKLVFDEVDKKGDRVFSLKLNYDDSAGLSTRPTSVVYKIEDLNGNIIHSGDIENPLIPAGMRAKDY</sequence>
<dbReference type="Proteomes" id="UP000327044">
    <property type="component" value="Unassembled WGS sequence"/>
</dbReference>
<name>A0A5N4A0B2_PHOPY</name>
<dbReference type="Pfam" id="PF00704">
    <property type="entry name" value="Glyco_hydro_18"/>
    <property type="match status" value="1"/>
</dbReference>
<reference evidence="7 8" key="1">
    <citation type="journal article" date="2018" name="Elife">
        <title>Firefly genomes illuminate parallel origins of bioluminescence in beetles.</title>
        <authorList>
            <person name="Fallon T.R."/>
            <person name="Lower S.E."/>
            <person name="Chang C.H."/>
            <person name="Bessho-Uehara M."/>
            <person name="Martin G.J."/>
            <person name="Bewick A.J."/>
            <person name="Behringer M."/>
            <person name="Debat H.J."/>
            <person name="Wong I."/>
            <person name="Day J.C."/>
            <person name="Suvorov A."/>
            <person name="Silva C.J."/>
            <person name="Stanger-Hall K.F."/>
            <person name="Hall D.W."/>
            <person name="Schmitz R.J."/>
            <person name="Nelson D.R."/>
            <person name="Lewis S.M."/>
            <person name="Shigenobu S."/>
            <person name="Bybee S.M."/>
            <person name="Larracuente A.M."/>
            <person name="Oba Y."/>
            <person name="Weng J.K."/>
        </authorList>
    </citation>
    <scope>NUCLEOTIDE SEQUENCE [LARGE SCALE GENOMIC DNA]</scope>
    <source>
        <strain evidence="7">1611_PpyrPB1</strain>
        <tissue evidence="7">Whole body</tissue>
    </source>
</reference>
<dbReference type="InterPro" id="IPR044929">
    <property type="entry name" value="DNA/RNA_non-sp_Endonuclease_sf"/>
</dbReference>
<evidence type="ECO:0000259" key="6">
    <source>
        <dbReference type="PROSITE" id="PS51910"/>
    </source>
</evidence>
<comment type="caution">
    <text evidence="7">The sequence shown here is derived from an EMBL/GenBank/DDBJ whole genome shotgun (WGS) entry which is preliminary data.</text>
</comment>
<dbReference type="GO" id="GO:0005576">
    <property type="term" value="C:extracellular region"/>
    <property type="evidence" value="ECO:0007669"/>
    <property type="project" value="TreeGrafter"/>
</dbReference>
<feature type="domain" description="GH18" evidence="6">
    <location>
        <begin position="592"/>
        <end position="959"/>
    </location>
</feature>
<feature type="signal peptide" evidence="5">
    <location>
        <begin position="1"/>
        <end position="19"/>
    </location>
</feature>
<dbReference type="OrthoDB" id="6110446at2759"/>
<keyword evidence="2" id="KW-1015">Disulfide bond</keyword>
<feature type="chain" id="PRO_5024281399" description="GH18 domain-containing protein" evidence="5">
    <location>
        <begin position="20"/>
        <end position="1400"/>
    </location>
</feature>
<dbReference type="CDD" id="cd02872">
    <property type="entry name" value="GH18_chitolectin_chitotriosidase"/>
    <property type="match status" value="1"/>
</dbReference>
<dbReference type="PROSITE" id="PS51910">
    <property type="entry name" value="GH18_2"/>
    <property type="match status" value="1"/>
</dbReference>
<dbReference type="PROSITE" id="PS01095">
    <property type="entry name" value="GH18_1"/>
    <property type="match status" value="1"/>
</dbReference>
<keyword evidence="1 4" id="KW-0378">Hydrolase</keyword>
<dbReference type="SUPFAM" id="SSF54556">
    <property type="entry name" value="Chitinase insertion domain"/>
    <property type="match status" value="1"/>
</dbReference>
<dbReference type="InterPro" id="IPR044927">
    <property type="entry name" value="Endonuclea_NS_2"/>
</dbReference>
<evidence type="ECO:0000313" key="7">
    <source>
        <dbReference type="EMBL" id="KAB0790753.1"/>
    </source>
</evidence>
<dbReference type="InterPro" id="IPR050314">
    <property type="entry name" value="Glycosyl_Hydrlase_18"/>
</dbReference>
<evidence type="ECO:0000256" key="2">
    <source>
        <dbReference type="ARBA" id="ARBA00023157"/>
    </source>
</evidence>
<proteinExistence type="predicted"/>
<dbReference type="SMART" id="SM00636">
    <property type="entry name" value="Glyco_18"/>
    <property type="match status" value="1"/>
</dbReference>
<dbReference type="GO" id="GO:0006032">
    <property type="term" value="P:chitin catabolic process"/>
    <property type="evidence" value="ECO:0007669"/>
    <property type="project" value="UniProtKB-ARBA"/>
</dbReference>
<accession>A0A5N4A0B2</accession>
<organism evidence="7 8">
    <name type="scientific">Photinus pyralis</name>
    <name type="common">Common eastern firefly</name>
    <name type="synonym">Lampyris pyralis</name>
    <dbReference type="NCBI Taxonomy" id="7054"/>
    <lineage>
        <taxon>Eukaryota</taxon>
        <taxon>Metazoa</taxon>
        <taxon>Ecdysozoa</taxon>
        <taxon>Arthropoda</taxon>
        <taxon>Hexapoda</taxon>
        <taxon>Insecta</taxon>
        <taxon>Pterygota</taxon>
        <taxon>Neoptera</taxon>
        <taxon>Endopterygota</taxon>
        <taxon>Coleoptera</taxon>
        <taxon>Polyphaga</taxon>
        <taxon>Elateriformia</taxon>
        <taxon>Elateroidea</taxon>
        <taxon>Lampyridae</taxon>
        <taxon>Lampyrinae</taxon>
        <taxon>Photinus</taxon>
    </lineage>
</organism>
<dbReference type="PANTHER" id="PTHR11177:SF360">
    <property type="entry name" value="CHITINASE 4-RELATED"/>
    <property type="match status" value="1"/>
</dbReference>
<dbReference type="SUPFAM" id="SSF51445">
    <property type="entry name" value="(Trans)glycosidases"/>
    <property type="match status" value="1"/>
</dbReference>
<keyword evidence="5" id="KW-0732">Signal</keyword>
<evidence type="ECO:0000256" key="1">
    <source>
        <dbReference type="ARBA" id="ARBA00022801"/>
    </source>
</evidence>
<dbReference type="InterPro" id="IPR001579">
    <property type="entry name" value="Glyco_hydro_18_chit_AS"/>
</dbReference>
<protein>
    <recommendedName>
        <fullName evidence="6">GH18 domain-containing protein</fullName>
    </recommendedName>
</protein>
<dbReference type="GO" id="GO:0005975">
    <property type="term" value="P:carbohydrate metabolic process"/>
    <property type="evidence" value="ECO:0007669"/>
    <property type="project" value="InterPro"/>
</dbReference>
<dbReference type="InterPro" id="IPR011583">
    <property type="entry name" value="Chitinase_II/V-like_cat"/>
</dbReference>
<evidence type="ECO:0000313" key="8">
    <source>
        <dbReference type="Proteomes" id="UP000327044"/>
    </source>
</evidence>
<dbReference type="GO" id="GO:0004568">
    <property type="term" value="F:chitinase activity"/>
    <property type="evidence" value="ECO:0007669"/>
    <property type="project" value="UniProtKB-ARBA"/>
</dbReference>
<dbReference type="Gene3D" id="3.40.570.10">
    <property type="entry name" value="Extracellular Endonuclease, subunit A"/>
    <property type="match status" value="1"/>
</dbReference>
<dbReference type="InterPro" id="IPR017853">
    <property type="entry name" value="GH"/>
</dbReference>
<dbReference type="GO" id="GO:0008061">
    <property type="term" value="F:chitin binding"/>
    <property type="evidence" value="ECO:0007669"/>
    <property type="project" value="InterPro"/>
</dbReference>
<evidence type="ECO:0000256" key="3">
    <source>
        <dbReference type="ARBA" id="ARBA00023295"/>
    </source>
</evidence>
<dbReference type="Gene3D" id="3.20.20.80">
    <property type="entry name" value="Glycosidases"/>
    <property type="match status" value="1"/>
</dbReference>
<dbReference type="InterPro" id="IPR001223">
    <property type="entry name" value="Glyco_hydro18_cat"/>
</dbReference>
<keyword evidence="8" id="KW-1185">Reference proteome</keyword>
<dbReference type="FunFam" id="3.10.50.10:FF:000001">
    <property type="entry name" value="Chitinase 3-like 1"/>
    <property type="match status" value="1"/>
</dbReference>